<proteinExistence type="predicted"/>
<name>A0A0D1ZCD6_9EURO</name>
<dbReference type="Proteomes" id="UP000054466">
    <property type="component" value="Unassembled WGS sequence"/>
</dbReference>
<dbReference type="RefSeq" id="XP_016245617.1">
    <property type="nucleotide sequence ID" value="XM_016395761.1"/>
</dbReference>
<reference evidence="1 2" key="1">
    <citation type="submission" date="2015-01" db="EMBL/GenBank/DDBJ databases">
        <title>The Genome Sequence of Cladophialophora immunda CBS83496.</title>
        <authorList>
            <consortium name="The Broad Institute Genomics Platform"/>
            <person name="Cuomo C."/>
            <person name="de Hoog S."/>
            <person name="Gorbushina A."/>
            <person name="Stielow B."/>
            <person name="Teixiera M."/>
            <person name="Abouelleil A."/>
            <person name="Chapman S.B."/>
            <person name="Priest M."/>
            <person name="Young S.K."/>
            <person name="Wortman J."/>
            <person name="Nusbaum C."/>
            <person name="Birren B."/>
        </authorList>
    </citation>
    <scope>NUCLEOTIDE SEQUENCE [LARGE SCALE GENOMIC DNA]</scope>
    <source>
        <strain evidence="1 2">CBS 83496</strain>
    </source>
</reference>
<protein>
    <submittedName>
        <fullName evidence="1">Uncharacterized protein</fullName>
    </submittedName>
</protein>
<dbReference type="HOGENOM" id="CLU_1937941_0_0_1"/>
<dbReference type="EMBL" id="KN847044">
    <property type="protein sequence ID" value="KIW25401.1"/>
    <property type="molecule type" value="Genomic_DNA"/>
</dbReference>
<keyword evidence="2" id="KW-1185">Reference proteome</keyword>
<gene>
    <name evidence="1" type="ORF">PV07_08578</name>
</gene>
<sequence>MKGACCTPSPGAHFNLGKMNECICRPAGGNRLLNALHGCFLRLDTFVLAALQSSRVLRTAEVAPGFRKRWPLHPGRSTSPITNTLCKLHRDRVELRTTQRPVWMLVSSFHSSLWSSGSLCGLKRATSTQL</sequence>
<evidence type="ECO:0000313" key="1">
    <source>
        <dbReference type="EMBL" id="KIW25401.1"/>
    </source>
</evidence>
<organism evidence="1 2">
    <name type="scientific">Cladophialophora immunda</name>
    <dbReference type="NCBI Taxonomy" id="569365"/>
    <lineage>
        <taxon>Eukaryota</taxon>
        <taxon>Fungi</taxon>
        <taxon>Dikarya</taxon>
        <taxon>Ascomycota</taxon>
        <taxon>Pezizomycotina</taxon>
        <taxon>Eurotiomycetes</taxon>
        <taxon>Chaetothyriomycetidae</taxon>
        <taxon>Chaetothyriales</taxon>
        <taxon>Herpotrichiellaceae</taxon>
        <taxon>Cladophialophora</taxon>
    </lineage>
</organism>
<dbReference type="AlphaFoldDB" id="A0A0D1ZCD6"/>
<dbReference type="VEuPathDB" id="FungiDB:PV07_08578"/>
<dbReference type="GeneID" id="27347772"/>
<accession>A0A0D1ZCD6</accession>
<evidence type="ECO:0000313" key="2">
    <source>
        <dbReference type="Proteomes" id="UP000054466"/>
    </source>
</evidence>